<dbReference type="InterPro" id="IPR003611">
    <property type="entry name" value="NUMOD3"/>
</dbReference>
<evidence type="ECO:0000259" key="4">
    <source>
        <dbReference type="PROSITE" id="PS50164"/>
    </source>
</evidence>
<dbReference type="Pfam" id="PF01541">
    <property type="entry name" value="GIY-YIG"/>
    <property type="match status" value="1"/>
</dbReference>
<dbReference type="InterPro" id="IPR000305">
    <property type="entry name" value="GIY-YIG_endonuc"/>
</dbReference>
<evidence type="ECO:0000256" key="3">
    <source>
        <dbReference type="ARBA" id="ARBA00022842"/>
    </source>
</evidence>
<evidence type="ECO:0000256" key="2">
    <source>
        <dbReference type="ARBA" id="ARBA00010045"/>
    </source>
</evidence>
<dbReference type="GO" id="GO:0003677">
    <property type="term" value="F:DNA binding"/>
    <property type="evidence" value="ECO:0007669"/>
    <property type="project" value="InterPro"/>
</dbReference>
<organism evidence="5">
    <name type="scientific">uncultured Caudovirales phage</name>
    <dbReference type="NCBI Taxonomy" id="2100421"/>
    <lineage>
        <taxon>Viruses</taxon>
        <taxon>Duplodnaviria</taxon>
        <taxon>Heunggongvirae</taxon>
        <taxon>Uroviricota</taxon>
        <taxon>Caudoviricetes</taxon>
        <taxon>Peduoviridae</taxon>
        <taxon>Maltschvirus</taxon>
        <taxon>Maltschvirus maltsch</taxon>
    </lineage>
</organism>
<dbReference type="SMART" id="SM00496">
    <property type="entry name" value="IENR2"/>
    <property type="match status" value="2"/>
</dbReference>
<keyword evidence="5" id="KW-0378">Hydrolase</keyword>
<dbReference type="SUPFAM" id="SSF82771">
    <property type="entry name" value="GIY-YIG endonuclease"/>
    <property type="match status" value="1"/>
</dbReference>
<name>A0A6J7X9C1_9CAUD</name>
<comment type="similarity">
    <text evidence="2">To endonucleases of group I introns of fungi and phage.</text>
</comment>
<accession>A0A6J7X9C1</accession>
<keyword evidence="5" id="KW-0255">Endonuclease</keyword>
<comment type="cofactor">
    <cofactor evidence="1">
        <name>Mg(2+)</name>
        <dbReference type="ChEBI" id="CHEBI:18420"/>
    </cofactor>
</comment>
<protein>
    <submittedName>
        <fullName evidence="5">GrpIintron_endo, group I intron endonuclease</fullName>
    </submittedName>
</protein>
<dbReference type="NCBIfam" id="TIGR01453">
    <property type="entry name" value="grpIintron_endo"/>
    <property type="match status" value="1"/>
</dbReference>
<dbReference type="GO" id="GO:0004519">
    <property type="term" value="F:endonuclease activity"/>
    <property type="evidence" value="ECO:0007669"/>
    <property type="project" value="UniProtKB-KW"/>
</dbReference>
<dbReference type="InterPro" id="IPR035901">
    <property type="entry name" value="GIY-YIG_endonuc_sf"/>
</dbReference>
<dbReference type="PROSITE" id="PS50164">
    <property type="entry name" value="GIY_YIG"/>
    <property type="match status" value="1"/>
</dbReference>
<sequence length="330" mass="39343">MTVTATEIINFHNVNHTKSVVYCFEHIKSKKRYIGSTNNCKRRLQEHLQGLINNKHCNKYLQNYWNKWNYKNFIISVLENIPDENNNNKTYLRERENYWINFYKSFDTNNGFNLIKDALKGGRSGYKHTAESKAKMSAKSKLSYFKNPRRKDISKENIKRANTTESRRKALANRRSYEGISNPFWNKHHTEQTKEKLRNRECSKNLTGANNPNYGKKWNDTQRQKASLYNKQKNFYNGKIYNIKYINTDGTEEYHKIYNLRKYCDKKQLSYKNVSHLLPKKGKYLNLVYIDKCSAKLDKKYSDIVYEVCNFSDELLERREAEAKLVETCM</sequence>
<evidence type="ECO:0000313" key="5">
    <source>
        <dbReference type="EMBL" id="CAB5226346.1"/>
    </source>
</evidence>
<dbReference type="InterPro" id="IPR006350">
    <property type="entry name" value="Intron_endoG1"/>
</dbReference>
<keyword evidence="3" id="KW-0460">Magnesium</keyword>
<proteinExistence type="predicted"/>
<keyword evidence="5" id="KW-0540">Nuclease</keyword>
<gene>
    <name evidence="5" type="ORF">UFOVP760_123</name>
</gene>
<dbReference type="EMBL" id="LR798360">
    <property type="protein sequence ID" value="CAB5226346.1"/>
    <property type="molecule type" value="Genomic_DNA"/>
</dbReference>
<reference evidence="5" key="1">
    <citation type="submission" date="2020-05" db="EMBL/GenBank/DDBJ databases">
        <authorList>
            <person name="Chiriac C."/>
            <person name="Salcher M."/>
            <person name="Ghai R."/>
            <person name="Kavagutti S V."/>
        </authorList>
    </citation>
    <scope>NUCLEOTIDE SEQUENCE</scope>
</reference>
<dbReference type="SMART" id="SM00465">
    <property type="entry name" value="GIYc"/>
    <property type="match status" value="1"/>
</dbReference>
<dbReference type="Gene3D" id="3.40.1440.10">
    <property type="entry name" value="GIY-YIG endonuclease"/>
    <property type="match status" value="1"/>
</dbReference>
<dbReference type="Pfam" id="PF07460">
    <property type="entry name" value="NUMOD3"/>
    <property type="match status" value="3"/>
</dbReference>
<evidence type="ECO:0000256" key="1">
    <source>
        <dbReference type="ARBA" id="ARBA00001946"/>
    </source>
</evidence>
<feature type="domain" description="GIY-YIG" evidence="4">
    <location>
        <begin position="17"/>
        <end position="114"/>
    </location>
</feature>